<evidence type="ECO:0000256" key="1">
    <source>
        <dbReference type="SAM" id="MobiDB-lite"/>
    </source>
</evidence>
<name>A0ABV5WI70_9BACI</name>
<feature type="region of interest" description="Disordered" evidence="1">
    <location>
        <begin position="1"/>
        <end position="35"/>
    </location>
</feature>
<proteinExistence type="predicted"/>
<organism evidence="2 3">
    <name type="scientific">Ectobacillus funiculus</name>
    <dbReference type="NCBI Taxonomy" id="137993"/>
    <lineage>
        <taxon>Bacteria</taxon>
        <taxon>Bacillati</taxon>
        <taxon>Bacillota</taxon>
        <taxon>Bacilli</taxon>
        <taxon>Bacillales</taxon>
        <taxon>Bacillaceae</taxon>
        <taxon>Ectobacillus</taxon>
    </lineage>
</organism>
<protein>
    <submittedName>
        <fullName evidence="2">Uncharacterized protein</fullName>
    </submittedName>
</protein>
<accession>A0ABV5WI70</accession>
<reference evidence="2 3" key="1">
    <citation type="submission" date="2024-09" db="EMBL/GenBank/DDBJ databases">
        <authorList>
            <person name="Sun Q."/>
            <person name="Mori K."/>
        </authorList>
    </citation>
    <scope>NUCLEOTIDE SEQUENCE [LARGE SCALE GENOMIC DNA]</scope>
    <source>
        <strain evidence="2 3">JCM 11201</strain>
    </source>
</reference>
<feature type="compositionally biased region" description="Basic and acidic residues" evidence="1">
    <location>
        <begin position="19"/>
        <end position="35"/>
    </location>
</feature>
<dbReference type="RefSeq" id="WP_379950444.1">
    <property type="nucleotide sequence ID" value="NZ_JBHMAF010000108.1"/>
</dbReference>
<sequence>MKRKNTNEARPVLAPGLDRGQELERSATPEEVERGEYTKVFKLSLDEVDASDPQG</sequence>
<keyword evidence="3" id="KW-1185">Reference proteome</keyword>
<dbReference type="EMBL" id="JBHMAF010000108">
    <property type="protein sequence ID" value="MFB9760108.1"/>
    <property type="molecule type" value="Genomic_DNA"/>
</dbReference>
<evidence type="ECO:0000313" key="2">
    <source>
        <dbReference type="EMBL" id="MFB9760108.1"/>
    </source>
</evidence>
<gene>
    <name evidence="2" type="ORF">ACFFMS_17210</name>
</gene>
<evidence type="ECO:0000313" key="3">
    <source>
        <dbReference type="Proteomes" id="UP001589609"/>
    </source>
</evidence>
<dbReference type="Proteomes" id="UP001589609">
    <property type="component" value="Unassembled WGS sequence"/>
</dbReference>
<comment type="caution">
    <text evidence="2">The sequence shown here is derived from an EMBL/GenBank/DDBJ whole genome shotgun (WGS) entry which is preliminary data.</text>
</comment>